<keyword evidence="6" id="KW-0479">Metal-binding</keyword>
<protein>
    <recommendedName>
        <fullName evidence="3">tRNA threonylcarbamoyladenosine biosynthesis protein TsaE</fullName>
    </recommendedName>
    <alternativeName>
        <fullName evidence="10">t(6)A37 threonylcarbamoyladenosine biosynthesis protein TsaE</fullName>
    </alternativeName>
</protein>
<evidence type="ECO:0000256" key="7">
    <source>
        <dbReference type="ARBA" id="ARBA00022741"/>
    </source>
</evidence>
<evidence type="ECO:0000256" key="8">
    <source>
        <dbReference type="ARBA" id="ARBA00022840"/>
    </source>
</evidence>
<evidence type="ECO:0000313" key="11">
    <source>
        <dbReference type="EMBL" id="HGB14384.1"/>
    </source>
</evidence>
<dbReference type="NCBIfam" id="TIGR00150">
    <property type="entry name" value="T6A_YjeE"/>
    <property type="match status" value="1"/>
</dbReference>
<accession>A0A7C3SIJ1</accession>
<dbReference type="Gene3D" id="3.40.50.300">
    <property type="entry name" value="P-loop containing nucleotide triphosphate hydrolases"/>
    <property type="match status" value="1"/>
</dbReference>
<dbReference type="GO" id="GO:0005524">
    <property type="term" value="F:ATP binding"/>
    <property type="evidence" value="ECO:0007669"/>
    <property type="project" value="UniProtKB-KW"/>
</dbReference>
<dbReference type="AlphaFoldDB" id="A0A7C3SIJ1"/>
<keyword evidence="4" id="KW-0963">Cytoplasm</keyword>
<keyword evidence="9" id="KW-0460">Magnesium</keyword>
<dbReference type="Pfam" id="PF02367">
    <property type="entry name" value="TsaE"/>
    <property type="match status" value="1"/>
</dbReference>
<evidence type="ECO:0000256" key="9">
    <source>
        <dbReference type="ARBA" id="ARBA00022842"/>
    </source>
</evidence>
<keyword evidence="7" id="KW-0547">Nucleotide-binding</keyword>
<evidence type="ECO:0000256" key="3">
    <source>
        <dbReference type="ARBA" id="ARBA00019010"/>
    </source>
</evidence>
<dbReference type="PANTHER" id="PTHR33540">
    <property type="entry name" value="TRNA THREONYLCARBAMOYLADENOSINE BIOSYNTHESIS PROTEIN TSAE"/>
    <property type="match status" value="1"/>
</dbReference>
<evidence type="ECO:0000256" key="4">
    <source>
        <dbReference type="ARBA" id="ARBA00022490"/>
    </source>
</evidence>
<gene>
    <name evidence="11" type="primary">tsaE</name>
    <name evidence="11" type="ORF">ENV62_03985</name>
</gene>
<dbReference type="GO" id="GO:0002949">
    <property type="term" value="P:tRNA threonylcarbamoyladenosine modification"/>
    <property type="evidence" value="ECO:0007669"/>
    <property type="project" value="InterPro"/>
</dbReference>
<evidence type="ECO:0000256" key="2">
    <source>
        <dbReference type="ARBA" id="ARBA00007599"/>
    </source>
</evidence>
<sequence>MKRLTVTVTTRSAAETRQLAARLAAHLKPGDVVALTGELGSGKTEFVRGLAEGLGVPPEVPVASPSFVLAHEYPGRLTLVHLDLYRLNGLTPEILPDLEEYLFGDHVAAIEWAERLGNFLPPEYLRVYLEITGTDEREITFQGIGPRGQELLAAMLEKNG</sequence>
<comment type="subcellular location">
    <subcellularLocation>
        <location evidence="1">Cytoplasm</location>
    </subcellularLocation>
</comment>
<dbReference type="GO" id="GO:0016740">
    <property type="term" value="F:transferase activity"/>
    <property type="evidence" value="ECO:0007669"/>
    <property type="project" value="UniProtKB-KW"/>
</dbReference>
<organism evidence="11">
    <name type="scientific">Desulfobacca acetoxidans</name>
    <dbReference type="NCBI Taxonomy" id="60893"/>
    <lineage>
        <taxon>Bacteria</taxon>
        <taxon>Pseudomonadati</taxon>
        <taxon>Thermodesulfobacteriota</taxon>
        <taxon>Desulfobaccia</taxon>
        <taxon>Desulfobaccales</taxon>
        <taxon>Desulfobaccaceae</taxon>
        <taxon>Desulfobacca</taxon>
    </lineage>
</organism>
<keyword evidence="5" id="KW-0819">tRNA processing</keyword>
<proteinExistence type="inferred from homology"/>
<keyword evidence="11" id="KW-0808">Transferase</keyword>
<evidence type="ECO:0000256" key="5">
    <source>
        <dbReference type="ARBA" id="ARBA00022694"/>
    </source>
</evidence>
<comment type="caution">
    <text evidence="11">The sequence shown here is derived from an EMBL/GenBank/DDBJ whole genome shotgun (WGS) entry which is preliminary data.</text>
</comment>
<dbReference type="SUPFAM" id="SSF52540">
    <property type="entry name" value="P-loop containing nucleoside triphosphate hydrolases"/>
    <property type="match status" value="1"/>
</dbReference>
<evidence type="ECO:0000256" key="6">
    <source>
        <dbReference type="ARBA" id="ARBA00022723"/>
    </source>
</evidence>
<reference evidence="11" key="1">
    <citation type="journal article" date="2020" name="mSystems">
        <title>Genome- and Community-Level Interaction Insights into Carbon Utilization and Element Cycling Functions of Hydrothermarchaeota in Hydrothermal Sediment.</title>
        <authorList>
            <person name="Zhou Z."/>
            <person name="Liu Y."/>
            <person name="Xu W."/>
            <person name="Pan J."/>
            <person name="Luo Z.H."/>
            <person name="Li M."/>
        </authorList>
    </citation>
    <scope>NUCLEOTIDE SEQUENCE [LARGE SCALE GENOMIC DNA]</scope>
    <source>
        <strain evidence="11">SpSt-776</strain>
    </source>
</reference>
<dbReference type="PANTHER" id="PTHR33540:SF2">
    <property type="entry name" value="TRNA THREONYLCARBAMOYLADENOSINE BIOSYNTHESIS PROTEIN TSAE"/>
    <property type="match status" value="1"/>
</dbReference>
<evidence type="ECO:0000256" key="1">
    <source>
        <dbReference type="ARBA" id="ARBA00004496"/>
    </source>
</evidence>
<comment type="similarity">
    <text evidence="2">Belongs to the TsaE family.</text>
</comment>
<keyword evidence="8" id="KW-0067">ATP-binding</keyword>
<dbReference type="GO" id="GO:0046872">
    <property type="term" value="F:metal ion binding"/>
    <property type="evidence" value="ECO:0007669"/>
    <property type="project" value="UniProtKB-KW"/>
</dbReference>
<dbReference type="GO" id="GO:0005737">
    <property type="term" value="C:cytoplasm"/>
    <property type="evidence" value="ECO:0007669"/>
    <property type="project" value="UniProtKB-SubCell"/>
</dbReference>
<dbReference type="InterPro" id="IPR027417">
    <property type="entry name" value="P-loop_NTPase"/>
</dbReference>
<dbReference type="InterPro" id="IPR003442">
    <property type="entry name" value="T6A_TsaE"/>
</dbReference>
<dbReference type="EMBL" id="DTHB01000029">
    <property type="protein sequence ID" value="HGB14384.1"/>
    <property type="molecule type" value="Genomic_DNA"/>
</dbReference>
<name>A0A7C3SIJ1_9BACT</name>
<evidence type="ECO:0000256" key="10">
    <source>
        <dbReference type="ARBA" id="ARBA00032441"/>
    </source>
</evidence>